<comment type="similarity">
    <text evidence="3 13">Belongs to the TIKI family.</text>
</comment>
<feature type="signal peptide" evidence="15">
    <location>
        <begin position="1"/>
        <end position="28"/>
    </location>
</feature>
<evidence type="ECO:0000313" key="16">
    <source>
        <dbReference type="Proteomes" id="UP000694941"/>
    </source>
</evidence>
<evidence type="ECO:0000256" key="3">
    <source>
        <dbReference type="ARBA" id="ARBA00008261"/>
    </source>
</evidence>
<proteinExistence type="inferred from homology"/>
<comment type="cofactor">
    <cofactor evidence="1">
        <name>Co(2+)</name>
        <dbReference type="ChEBI" id="CHEBI:48828"/>
    </cofactor>
</comment>
<keyword evidence="9" id="KW-1133">Transmembrane helix</keyword>
<evidence type="ECO:0000256" key="7">
    <source>
        <dbReference type="ARBA" id="ARBA00022729"/>
    </source>
</evidence>
<evidence type="ECO:0000256" key="6">
    <source>
        <dbReference type="ARBA" id="ARBA00022723"/>
    </source>
</evidence>
<comment type="subcellular location">
    <subcellularLocation>
        <location evidence="13">Cell membrane</location>
        <topology evidence="13">Single-pass type I membrane protein</topology>
    </subcellularLocation>
    <subcellularLocation>
        <location evidence="2">Membrane</location>
        <topology evidence="2">Single-pass type I membrane protein</topology>
    </subcellularLocation>
</comment>
<evidence type="ECO:0000256" key="15">
    <source>
        <dbReference type="SAM" id="SignalP"/>
    </source>
</evidence>
<dbReference type="RefSeq" id="XP_022250363.1">
    <property type="nucleotide sequence ID" value="XM_022394655.1"/>
</dbReference>
<comment type="function">
    <text evidence="13">Metalloprotease that acts as a negative regulator of the Wnt signaling pathway.</text>
</comment>
<dbReference type="CDD" id="cd14789">
    <property type="entry name" value="Tiki"/>
    <property type="match status" value="1"/>
</dbReference>
<evidence type="ECO:0000256" key="11">
    <source>
        <dbReference type="ARBA" id="ARBA00023136"/>
    </source>
</evidence>
<dbReference type="InterPro" id="IPR002816">
    <property type="entry name" value="TraB/PrgY/GumN_fam"/>
</dbReference>
<keyword evidence="8 13" id="KW-0378">Hydrolase</keyword>
<keyword evidence="5" id="KW-0812">Transmembrane</keyword>
<dbReference type="PANTHER" id="PTHR31120">
    <property type="entry name" value="METALLOPROTEASE TIKI"/>
    <property type="match status" value="1"/>
</dbReference>
<feature type="compositionally biased region" description="Polar residues" evidence="14">
    <location>
        <begin position="399"/>
        <end position="410"/>
    </location>
</feature>
<evidence type="ECO:0000256" key="4">
    <source>
        <dbReference type="ARBA" id="ARBA00022670"/>
    </source>
</evidence>
<evidence type="ECO:0000256" key="9">
    <source>
        <dbReference type="ARBA" id="ARBA00022989"/>
    </source>
</evidence>
<keyword evidence="4 13" id="KW-0645">Protease</keyword>
<evidence type="ECO:0000313" key="17">
    <source>
        <dbReference type="RefSeq" id="XP_022250363.1"/>
    </source>
</evidence>
<keyword evidence="16" id="KW-1185">Reference proteome</keyword>
<dbReference type="GeneID" id="106466614"/>
<evidence type="ECO:0000256" key="2">
    <source>
        <dbReference type="ARBA" id="ARBA00004479"/>
    </source>
</evidence>
<evidence type="ECO:0000256" key="10">
    <source>
        <dbReference type="ARBA" id="ARBA00023049"/>
    </source>
</evidence>
<keyword evidence="6 13" id="KW-0479">Metal-binding</keyword>
<sequence>MAVGLHGFMTPKTLSILILGLCITRLAGQYRRAPFCVNTEEGPMSFLWSVNKDPPSYFFGTIHVPYTRVWDHIPASAKHAFQQSDNVFFELDLMDPYTFSALSNCQLLPQGKNLVDVLPKELYRRLKSHLEYVKVMLPSWLTADQRNRGLYADYVFNMMTFNWERKRPVWVMLMVNSLTESDVKSRGIPVLDLYLAQEAEKLNKRTGAVEHPEEQCLPLNGLNFTQVIFALNQTLFQHENIRSGEVQVTYTTEDLIRHYNCGDLNAVIFNHDSTSVPNLVNTSLLSSDISIAKAIDDYFKNELIFKRNKRMAERVSELLNVYPDKSFFFAFGAGHFLGNDTILDFMKSQGYEIEHIGANEKLTHRNYDRKEKYWPWLQVTHTSGFSSDSKLMDTERGNGASSFQTSYQDQPRQRKKGFQSELHRSNVRLLRTTRAPFAKTPRGKFKDLWIRLDAMTTRPPKILPQQEPSNDVQGVEKSLHLWYGFTTSGATIARELEFRQCTLVVLLAWWIY</sequence>
<evidence type="ECO:0000256" key="13">
    <source>
        <dbReference type="RuleBase" id="RU369069"/>
    </source>
</evidence>
<comment type="cofactor">
    <cofactor evidence="13">
        <name>Mn(2+)</name>
        <dbReference type="ChEBI" id="CHEBI:29035"/>
    </cofactor>
    <cofactor evidence="13">
        <name>Co(2+)</name>
        <dbReference type="ChEBI" id="CHEBI:48828"/>
    </cofactor>
    <text evidence="13">Divalent metal cations. Mn(2+) or Co(2+).</text>
</comment>
<evidence type="ECO:0000256" key="8">
    <source>
        <dbReference type="ARBA" id="ARBA00022801"/>
    </source>
</evidence>
<dbReference type="PANTHER" id="PTHR31120:SF6">
    <property type="entry name" value="METALLOPROTEASE TIKI HOMOLOG"/>
    <property type="match status" value="1"/>
</dbReference>
<evidence type="ECO:0000256" key="5">
    <source>
        <dbReference type="ARBA" id="ARBA00022692"/>
    </source>
</evidence>
<organism evidence="16 17">
    <name type="scientific">Limulus polyphemus</name>
    <name type="common">Atlantic horseshoe crab</name>
    <dbReference type="NCBI Taxonomy" id="6850"/>
    <lineage>
        <taxon>Eukaryota</taxon>
        <taxon>Metazoa</taxon>
        <taxon>Ecdysozoa</taxon>
        <taxon>Arthropoda</taxon>
        <taxon>Chelicerata</taxon>
        <taxon>Merostomata</taxon>
        <taxon>Xiphosura</taxon>
        <taxon>Limulidae</taxon>
        <taxon>Limulus</taxon>
    </lineage>
</organism>
<keyword evidence="7 13" id="KW-0732">Signal</keyword>
<dbReference type="Pfam" id="PF01963">
    <property type="entry name" value="TraB_PrgY_gumN"/>
    <property type="match status" value="1"/>
</dbReference>
<protein>
    <recommendedName>
        <fullName evidence="13">Metalloprotease TIKI homolog</fullName>
        <ecNumber evidence="13">3.4.-.-</ecNumber>
    </recommendedName>
</protein>
<evidence type="ECO:0000256" key="14">
    <source>
        <dbReference type="SAM" id="MobiDB-lite"/>
    </source>
</evidence>
<accession>A0ABM1T3A7</accession>
<keyword evidence="12" id="KW-0325">Glycoprotein</keyword>
<keyword evidence="13" id="KW-0879">Wnt signaling pathway</keyword>
<dbReference type="Proteomes" id="UP000694941">
    <property type="component" value="Unplaced"/>
</dbReference>
<gene>
    <name evidence="17" type="primary">LOC106466614</name>
</gene>
<feature type="region of interest" description="Disordered" evidence="14">
    <location>
        <begin position="394"/>
        <end position="419"/>
    </location>
</feature>
<evidence type="ECO:0000256" key="12">
    <source>
        <dbReference type="ARBA" id="ARBA00023180"/>
    </source>
</evidence>
<keyword evidence="11" id="KW-0472">Membrane</keyword>
<feature type="chain" id="PRO_5045118045" description="Metalloprotease TIKI homolog" evidence="15">
    <location>
        <begin position="29"/>
        <end position="512"/>
    </location>
</feature>
<dbReference type="EC" id="3.4.-.-" evidence="13"/>
<keyword evidence="10 13" id="KW-0482">Metalloprotease</keyword>
<reference evidence="17" key="1">
    <citation type="submission" date="2025-08" db="UniProtKB">
        <authorList>
            <consortium name="RefSeq"/>
        </authorList>
    </citation>
    <scope>IDENTIFICATION</scope>
    <source>
        <tissue evidence="17">Muscle</tissue>
    </source>
</reference>
<name>A0ABM1T3A7_LIMPO</name>
<evidence type="ECO:0000256" key="1">
    <source>
        <dbReference type="ARBA" id="ARBA00001941"/>
    </source>
</evidence>
<dbReference type="InterPro" id="IPR040230">
    <property type="entry name" value="TIKI1/2-like"/>
</dbReference>
<keyword evidence="13" id="KW-1003">Cell membrane</keyword>